<dbReference type="EMBL" id="MCGO01000028">
    <property type="protein sequence ID" value="ORY42616.1"/>
    <property type="molecule type" value="Genomic_DNA"/>
</dbReference>
<protein>
    <submittedName>
        <fullName evidence="1">Uncharacterized protein</fullName>
    </submittedName>
</protein>
<comment type="caution">
    <text evidence="1">The sequence shown here is derived from an EMBL/GenBank/DDBJ whole genome shotgun (WGS) entry which is preliminary data.</text>
</comment>
<proteinExistence type="predicted"/>
<accession>A0A1Y2C6Q3</accession>
<organism evidence="1 2">
    <name type="scientific">Rhizoclosmatium globosum</name>
    <dbReference type="NCBI Taxonomy" id="329046"/>
    <lineage>
        <taxon>Eukaryota</taxon>
        <taxon>Fungi</taxon>
        <taxon>Fungi incertae sedis</taxon>
        <taxon>Chytridiomycota</taxon>
        <taxon>Chytridiomycota incertae sedis</taxon>
        <taxon>Chytridiomycetes</taxon>
        <taxon>Chytridiales</taxon>
        <taxon>Chytriomycetaceae</taxon>
        <taxon>Rhizoclosmatium</taxon>
    </lineage>
</organism>
<dbReference type="OrthoDB" id="2110741at2759"/>
<evidence type="ECO:0000313" key="1">
    <source>
        <dbReference type="EMBL" id="ORY42616.1"/>
    </source>
</evidence>
<keyword evidence="2" id="KW-1185">Reference proteome</keyword>
<dbReference type="AlphaFoldDB" id="A0A1Y2C6Q3"/>
<reference evidence="1 2" key="1">
    <citation type="submission" date="2016-07" db="EMBL/GenBank/DDBJ databases">
        <title>Pervasive Adenine N6-methylation of Active Genes in Fungi.</title>
        <authorList>
            <consortium name="DOE Joint Genome Institute"/>
            <person name="Mondo S.J."/>
            <person name="Dannebaum R.O."/>
            <person name="Kuo R.C."/>
            <person name="Labutti K."/>
            <person name="Haridas S."/>
            <person name="Kuo A."/>
            <person name="Salamov A."/>
            <person name="Ahrendt S.R."/>
            <person name="Lipzen A."/>
            <person name="Sullivan W."/>
            <person name="Andreopoulos W.B."/>
            <person name="Clum A."/>
            <person name="Lindquist E."/>
            <person name="Daum C."/>
            <person name="Ramamoorthy G.K."/>
            <person name="Gryganskyi A."/>
            <person name="Culley D."/>
            <person name="Magnuson J.K."/>
            <person name="James T.Y."/>
            <person name="O'Malley M.A."/>
            <person name="Stajich J.E."/>
            <person name="Spatafora J.W."/>
            <person name="Visel A."/>
            <person name="Grigoriev I.V."/>
        </authorList>
    </citation>
    <scope>NUCLEOTIDE SEQUENCE [LARGE SCALE GENOMIC DNA]</scope>
    <source>
        <strain evidence="1 2">JEL800</strain>
    </source>
</reference>
<name>A0A1Y2C6Q3_9FUNG</name>
<evidence type="ECO:0000313" key="2">
    <source>
        <dbReference type="Proteomes" id="UP000193642"/>
    </source>
</evidence>
<sequence length="462" mass="49964">MGLLLTLLAILIAIIVGCIYAIVPSLLQVAVDQIGKEKQPRPPVFNKLAVESFAEDGVTVAVDLLLPLPFKLSLPNWFQAGLATAPSLNVYRQHRHHKENDHSNHPLLMLQLSEAPILPGGELDAIPVVQTINFVVEDREMLRRLIRRVHLQLTKDGKLDDIFLYIDTYVDVQIMGHLLWRGIHLHRTINLAPILDNLRNDPMFTESHKAKLVPPPAFIPDVLSLDSLNASNQSLTDSLDPSPRPTRPGPLHLYKVGLNLQKTNVDDSQVSRVGLEGLLPGLKLFRLPQTTTSQGTLRSGIRATFAAPPALHLSIQRIEFRVKLNDQFVASGAVDAFKVGPSELKTDLNVSITPSIVSGGASGLVRGAFDGAKGFLKGVLVGTLSGFNGGEFGDGSTVVEIVDLNIFAYTESGSVINVPFIREAVGAVDLVMDINPIKALSNGVDTSIVVEVAAGLLLKLLG</sequence>
<gene>
    <name evidence="1" type="ORF">BCR33DRAFT_786335</name>
</gene>
<dbReference type="Proteomes" id="UP000193642">
    <property type="component" value="Unassembled WGS sequence"/>
</dbReference>